<keyword evidence="3" id="KW-0472">Membrane</keyword>
<accession>A0ABS0B1A1</accession>
<dbReference type="Pfam" id="PF07228">
    <property type="entry name" value="SpoIIE"/>
    <property type="match status" value="1"/>
</dbReference>
<feature type="transmembrane region" description="Helical" evidence="3">
    <location>
        <begin position="12"/>
        <end position="36"/>
    </location>
</feature>
<dbReference type="InterPro" id="IPR052016">
    <property type="entry name" value="Bact_Sigma-Reg"/>
</dbReference>
<dbReference type="EMBL" id="JAAEJV010000082">
    <property type="protein sequence ID" value="MBF5060151.1"/>
    <property type="molecule type" value="Genomic_DNA"/>
</dbReference>
<dbReference type="Proteomes" id="UP001194714">
    <property type="component" value="Unassembled WGS sequence"/>
</dbReference>
<dbReference type="SMART" id="SM00304">
    <property type="entry name" value="HAMP"/>
    <property type="match status" value="1"/>
</dbReference>
<feature type="transmembrane region" description="Helical" evidence="3">
    <location>
        <begin position="254"/>
        <end position="277"/>
    </location>
</feature>
<name>A0ABS0B1A1_9BACT</name>
<evidence type="ECO:0000256" key="2">
    <source>
        <dbReference type="SAM" id="Coils"/>
    </source>
</evidence>
<comment type="caution">
    <text evidence="5">The sequence shown here is derived from an EMBL/GenBank/DDBJ whole genome shotgun (WGS) entry which is preliminary data.</text>
</comment>
<keyword evidence="2" id="KW-0175">Coiled coil</keyword>
<evidence type="ECO:0000259" key="4">
    <source>
        <dbReference type="PROSITE" id="PS50885"/>
    </source>
</evidence>
<dbReference type="RefSeq" id="WP_194848480.1">
    <property type="nucleotide sequence ID" value="NZ_JAAEJV010000082.1"/>
</dbReference>
<dbReference type="PROSITE" id="PS50885">
    <property type="entry name" value="HAMP"/>
    <property type="match status" value="1"/>
</dbReference>
<dbReference type="InterPro" id="IPR036457">
    <property type="entry name" value="PPM-type-like_dom_sf"/>
</dbReference>
<keyword evidence="1" id="KW-0378">Hydrolase</keyword>
<sequence length="582" mass="64354">MKGSFKGIRGSLASRIILIAMLFMVVPLLALITLLYSEDSRLKKENNYFILRILMDEKVGIITGVVSHDMDLLSAIATLYPLTNDQEGILKKLVAEDDVLALFHLKQGEKGDYVCDLSSSSELKGKDFTQIVSQAKKGVTFVIDPKTEIFYLTYYDWKESGAWTVSFVARHITQDFPIEKDILYAASTSLIDGDGTILLSTNEELKGRHFTRPIGKTFHLEGETYISLERAVPHTNFSLVISAPESVNFVDIPFLILKVAIALILILVIGGGGALLLTKKLSKPLRSLIEVMGKVGKGNLEEHFTPEPMGFEINAIGNIFNETVDSLKENMEAAQKERLEKEAYETELLIGEEVQRSILPKKLPDFPGVSLGARFISAKEVGGDFYDFLPDGKLLLSIADTAGKGISACLYSLSVRSMLRSFGQIHQTLDQAVKETNNLFCEDAGDTGVFVTAFVTAFDPKTKRLEYTNCGHFPPFLLKKSGAVEKLTTPGMALGVEPFEKVATAKKQLESGDLLLFFTDGVVEAHNEAMEMFGEERLMHSFQEKKGESPQEIVNQIVEEVALFAEGCSQHDDLTLVVLKVR</sequence>
<dbReference type="SUPFAM" id="SSF81606">
    <property type="entry name" value="PP2C-like"/>
    <property type="match status" value="1"/>
</dbReference>
<dbReference type="PANTHER" id="PTHR43156:SF2">
    <property type="entry name" value="STAGE II SPORULATION PROTEIN E"/>
    <property type="match status" value="1"/>
</dbReference>
<feature type="coiled-coil region" evidence="2">
    <location>
        <begin position="317"/>
        <end position="347"/>
    </location>
</feature>
<dbReference type="SMART" id="SM00331">
    <property type="entry name" value="PP2C_SIG"/>
    <property type="match status" value="1"/>
</dbReference>
<feature type="domain" description="HAMP" evidence="4">
    <location>
        <begin position="279"/>
        <end position="332"/>
    </location>
</feature>
<organism evidence="5 6">
    <name type="scientific">Candidatus Neptunichlamydia vexilliferae</name>
    <dbReference type="NCBI Taxonomy" id="1651774"/>
    <lineage>
        <taxon>Bacteria</taxon>
        <taxon>Pseudomonadati</taxon>
        <taxon>Chlamydiota</taxon>
        <taxon>Chlamydiia</taxon>
        <taxon>Parachlamydiales</taxon>
        <taxon>Simkaniaceae</taxon>
        <taxon>Candidatus Neptunichlamydia</taxon>
    </lineage>
</organism>
<evidence type="ECO:0000313" key="5">
    <source>
        <dbReference type="EMBL" id="MBF5060151.1"/>
    </source>
</evidence>
<protein>
    <recommendedName>
        <fullName evidence="4">HAMP domain-containing protein</fullName>
    </recommendedName>
</protein>
<reference evidence="5 6" key="1">
    <citation type="submission" date="2020-01" db="EMBL/GenBank/DDBJ databases">
        <title>Draft genome sequence of Cand. Neptunochlamydia vexilliferae K9.</title>
        <authorList>
            <person name="Schulz F."/>
            <person name="Koestlbacher S."/>
            <person name="Wascher F."/>
            <person name="Pizzetti I."/>
            <person name="Horn M."/>
        </authorList>
    </citation>
    <scope>NUCLEOTIDE SEQUENCE [LARGE SCALE GENOMIC DNA]</scope>
    <source>
        <strain evidence="5 6">K9</strain>
    </source>
</reference>
<evidence type="ECO:0000256" key="3">
    <source>
        <dbReference type="SAM" id="Phobius"/>
    </source>
</evidence>
<gene>
    <name evidence="5" type="ORF">NEPTK9_001681</name>
</gene>
<evidence type="ECO:0000313" key="6">
    <source>
        <dbReference type="Proteomes" id="UP001194714"/>
    </source>
</evidence>
<dbReference type="Gene3D" id="6.10.340.10">
    <property type="match status" value="1"/>
</dbReference>
<dbReference type="CDD" id="cd06225">
    <property type="entry name" value="HAMP"/>
    <property type="match status" value="1"/>
</dbReference>
<dbReference type="InterPro" id="IPR001932">
    <property type="entry name" value="PPM-type_phosphatase-like_dom"/>
</dbReference>
<evidence type="ECO:0000256" key="1">
    <source>
        <dbReference type="ARBA" id="ARBA00022801"/>
    </source>
</evidence>
<keyword evidence="6" id="KW-1185">Reference proteome</keyword>
<dbReference type="InterPro" id="IPR003660">
    <property type="entry name" value="HAMP_dom"/>
</dbReference>
<proteinExistence type="predicted"/>
<keyword evidence="3" id="KW-1133">Transmembrane helix</keyword>
<dbReference type="PANTHER" id="PTHR43156">
    <property type="entry name" value="STAGE II SPORULATION PROTEIN E-RELATED"/>
    <property type="match status" value="1"/>
</dbReference>
<dbReference type="Pfam" id="PF00672">
    <property type="entry name" value="HAMP"/>
    <property type="match status" value="1"/>
</dbReference>
<dbReference type="Gene3D" id="3.60.40.10">
    <property type="entry name" value="PPM-type phosphatase domain"/>
    <property type="match status" value="1"/>
</dbReference>
<keyword evidence="3" id="KW-0812">Transmembrane</keyword>